<feature type="compositionally biased region" description="Low complexity" evidence="1">
    <location>
        <begin position="57"/>
        <end position="79"/>
    </location>
</feature>
<protein>
    <submittedName>
        <fullName evidence="2">Uncharacterized protein</fullName>
    </submittedName>
</protein>
<evidence type="ECO:0000313" key="2">
    <source>
        <dbReference type="EMBL" id="EEC66718.1"/>
    </source>
</evidence>
<dbReference type="OMA" id="MDVQDGH"/>
<dbReference type="Gramene" id="BGIOSGA032154-TA">
    <property type="protein sequence ID" value="BGIOSGA032154-PA"/>
    <property type="gene ID" value="BGIOSGA032154"/>
</dbReference>
<dbReference type="AlphaFoldDB" id="B8BG66"/>
<dbReference type="HOGENOM" id="CLU_1663613_0_0_1"/>
<dbReference type="STRING" id="39946.B8BG66"/>
<evidence type="ECO:0000313" key="3">
    <source>
        <dbReference type="Proteomes" id="UP000007015"/>
    </source>
</evidence>
<sequence>MDVQDGHALVAASVELNVDSLGILAGQLHRVHNGACGHGYGSGGTGYTGGSGGYNSGPGNYSSDNFNQGGAAPGAYEGANYGGGNNYMNNATSDDSTGKLDELLNDLKVDGDGKEDGEGKADGAGLVNEDLKGDDGQDELLQNDFKDEDVSDDYANKRR</sequence>
<accession>B8BG66</accession>
<keyword evidence="3" id="KW-1185">Reference proteome</keyword>
<reference evidence="2 3" key="1">
    <citation type="journal article" date="2005" name="PLoS Biol.">
        <title>The genomes of Oryza sativa: a history of duplications.</title>
        <authorList>
            <person name="Yu J."/>
            <person name="Wang J."/>
            <person name="Lin W."/>
            <person name="Li S."/>
            <person name="Li H."/>
            <person name="Zhou J."/>
            <person name="Ni P."/>
            <person name="Dong W."/>
            <person name="Hu S."/>
            <person name="Zeng C."/>
            <person name="Zhang J."/>
            <person name="Zhang Y."/>
            <person name="Li R."/>
            <person name="Xu Z."/>
            <person name="Li S."/>
            <person name="Li X."/>
            <person name="Zheng H."/>
            <person name="Cong L."/>
            <person name="Lin L."/>
            <person name="Yin J."/>
            <person name="Geng J."/>
            <person name="Li G."/>
            <person name="Shi J."/>
            <person name="Liu J."/>
            <person name="Lv H."/>
            <person name="Li J."/>
            <person name="Wang J."/>
            <person name="Deng Y."/>
            <person name="Ran L."/>
            <person name="Shi X."/>
            <person name="Wang X."/>
            <person name="Wu Q."/>
            <person name="Li C."/>
            <person name="Ren X."/>
            <person name="Wang J."/>
            <person name="Wang X."/>
            <person name="Li D."/>
            <person name="Liu D."/>
            <person name="Zhang X."/>
            <person name="Ji Z."/>
            <person name="Zhao W."/>
            <person name="Sun Y."/>
            <person name="Zhang Z."/>
            <person name="Bao J."/>
            <person name="Han Y."/>
            <person name="Dong L."/>
            <person name="Ji J."/>
            <person name="Chen P."/>
            <person name="Wu S."/>
            <person name="Liu J."/>
            <person name="Xiao Y."/>
            <person name="Bu D."/>
            <person name="Tan J."/>
            <person name="Yang L."/>
            <person name="Ye C."/>
            <person name="Zhang J."/>
            <person name="Xu J."/>
            <person name="Zhou Y."/>
            <person name="Yu Y."/>
            <person name="Zhang B."/>
            <person name="Zhuang S."/>
            <person name="Wei H."/>
            <person name="Liu B."/>
            <person name="Lei M."/>
            <person name="Yu H."/>
            <person name="Li Y."/>
            <person name="Xu H."/>
            <person name="Wei S."/>
            <person name="He X."/>
            <person name="Fang L."/>
            <person name="Zhang Z."/>
            <person name="Zhang Y."/>
            <person name="Huang X."/>
            <person name="Su Z."/>
            <person name="Tong W."/>
            <person name="Li J."/>
            <person name="Tong Z."/>
            <person name="Li S."/>
            <person name="Ye J."/>
            <person name="Wang L."/>
            <person name="Fang L."/>
            <person name="Lei T."/>
            <person name="Chen C."/>
            <person name="Chen H."/>
            <person name="Xu Z."/>
            <person name="Li H."/>
            <person name="Huang H."/>
            <person name="Zhang F."/>
            <person name="Xu H."/>
            <person name="Li N."/>
            <person name="Zhao C."/>
            <person name="Li S."/>
            <person name="Dong L."/>
            <person name="Huang Y."/>
            <person name="Li L."/>
            <person name="Xi Y."/>
            <person name="Qi Q."/>
            <person name="Li W."/>
            <person name="Zhang B."/>
            <person name="Hu W."/>
            <person name="Zhang Y."/>
            <person name="Tian X."/>
            <person name="Jiao Y."/>
            <person name="Liang X."/>
            <person name="Jin J."/>
            <person name="Gao L."/>
            <person name="Zheng W."/>
            <person name="Hao B."/>
            <person name="Liu S."/>
            <person name="Wang W."/>
            <person name="Yuan L."/>
            <person name="Cao M."/>
            <person name="McDermott J."/>
            <person name="Samudrala R."/>
            <person name="Wang J."/>
            <person name="Wong G.K."/>
            <person name="Yang H."/>
        </authorList>
    </citation>
    <scope>NUCLEOTIDE SEQUENCE [LARGE SCALE GENOMIC DNA]</scope>
    <source>
        <strain evidence="3">cv. 93-11</strain>
    </source>
</reference>
<proteinExistence type="predicted"/>
<name>B8BG66_ORYSI</name>
<gene>
    <name evidence="2" type="ORF">OsI_33053</name>
</gene>
<feature type="compositionally biased region" description="Basic and acidic residues" evidence="1">
    <location>
        <begin position="96"/>
        <end position="121"/>
    </location>
</feature>
<feature type="region of interest" description="Disordered" evidence="1">
    <location>
        <begin position="53"/>
        <end position="159"/>
    </location>
</feature>
<evidence type="ECO:0000256" key="1">
    <source>
        <dbReference type="SAM" id="MobiDB-lite"/>
    </source>
</evidence>
<organism evidence="2 3">
    <name type="scientific">Oryza sativa subsp. indica</name>
    <name type="common">Rice</name>
    <dbReference type="NCBI Taxonomy" id="39946"/>
    <lineage>
        <taxon>Eukaryota</taxon>
        <taxon>Viridiplantae</taxon>
        <taxon>Streptophyta</taxon>
        <taxon>Embryophyta</taxon>
        <taxon>Tracheophyta</taxon>
        <taxon>Spermatophyta</taxon>
        <taxon>Magnoliopsida</taxon>
        <taxon>Liliopsida</taxon>
        <taxon>Poales</taxon>
        <taxon>Poaceae</taxon>
        <taxon>BOP clade</taxon>
        <taxon>Oryzoideae</taxon>
        <taxon>Oryzeae</taxon>
        <taxon>Oryzinae</taxon>
        <taxon>Oryza</taxon>
        <taxon>Oryza sativa</taxon>
    </lineage>
</organism>
<dbReference type="EMBL" id="CM000135">
    <property type="protein sequence ID" value="EEC66718.1"/>
    <property type="molecule type" value="Genomic_DNA"/>
</dbReference>
<dbReference type="Proteomes" id="UP000007015">
    <property type="component" value="Chromosome 10"/>
</dbReference>